<keyword evidence="6" id="KW-0378">Hydrolase</keyword>
<keyword evidence="3" id="KW-1133">Transmembrane helix</keyword>
<dbReference type="InterPro" id="IPR036928">
    <property type="entry name" value="AS_sf"/>
</dbReference>
<reference evidence="6" key="1">
    <citation type="submission" date="2025-08" db="UniProtKB">
        <authorList>
            <consortium name="RefSeq"/>
        </authorList>
    </citation>
    <scope>IDENTIFICATION</scope>
    <source>
        <tissue evidence="6">Gonads</tissue>
    </source>
</reference>
<dbReference type="RefSeq" id="XP_013399812.1">
    <property type="nucleotide sequence ID" value="XM_013544358.1"/>
</dbReference>
<sequence length="523" mass="57122">MKTWQRIVSAVLGVVGFVLKPITNCIFALIYERHARKVPPITDSILLQSGTSLAKKIRKREVTSEQVVETFINRIKVINPIVNAVVSERFEDALAEAREIDSIIGAGKLDERYSEVNAPFLGVPFTTKEAFAVKGLSNSSGLKSRSTIIADVDAPVIKNVRKAGGIPLCVTNVSELCMWWESANTVYGRTGNPYNNSRIVGGSSGGEACTLSAAGSVIGVGSDIGGSIRLPSMFCGIFGHKPTFGIVNNDGQYPNATAKEKDYLVTGPMCRYACDLKPMLKILAGDKGAKLKLDQEEDIRKLRYFTMEDDGGDMLVNSVDSEIRATQRELVKKLTESLGVTVQPVQLSKLKYSLEMWEAKMSTCGGTTFCELMGNGVPVNPYLEFIKWLVGLSNHTLPAISLGMTEKLGRLFPEKQKKAISICEKLKEEFQELLGDNGVLIYPTQPRVAPYHNQPLLMPFNFAYTGVFNVLGLPVTQCPVGLNSEGLPMGIQLVGSLYSDRLTIAVAQEVEKLMGGWQPQIRG</sequence>
<feature type="domain" description="Amidase" evidence="4">
    <location>
        <begin position="67"/>
        <end position="502"/>
    </location>
</feature>
<evidence type="ECO:0000313" key="5">
    <source>
        <dbReference type="Proteomes" id="UP000085678"/>
    </source>
</evidence>
<dbReference type="Pfam" id="PF01425">
    <property type="entry name" value="Amidase"/>
    <property type="match status" value="1"/>
</dbReference>
<dbReference type="OrthoDB" id="6428749at2759"/>
<dbReference type="GeneID" id="106165967"/>
<dbReference type="InParanoid" id="A0A1S3INN3"/>
<dbReference type="AlphaFoldDB" id="A0A1S3INN3"/>
<evidence type="ECO:0000259" key="4">
    <source>
        <dbReference type="Pfam" id="PF01425"/>
    </source>
</evidence>
<dbReference type="PIRSF" id="PIRSF001221">
    <property type="entry name" value="Amidase_fungi"/>
    <property type="match status" value="1"/>
</dbReference>
<dbReference type="SUPFAM" id="SSF75304">
    <property type="entry name" value="Amidase signature (AS) enzymes"/>
    <property type="match status" value="1"/>
</dbReference>
<evidence type="ECO:0000313" key="6">
    <source>
        <dbReference type="RefSeq" id="XP_013399812.1"/>
    </source>
</evidence>
<dbReference type="GO" id="GO:0016787">
    <property type="term" value="F:hydrolase activity"/>
    <property type="evidence" value="ECO:0007669"/>
    <property type="project" value="UniProtKB-KW"/>
</dbReference>
<feature type="active site" description="Charge relay system" evidence="2">
    <location>
        <position position="128"/>
    </location>
</feature>
<dbReference type="Proteomes" id="UP000085678">
    <property type="component" value="Unplaced"/>
</dbReference>
<gene>
    <name evidence="6" type="primary">LOC106165967</name>
</gene>
<proteinExistence type="inferred from homology"/>
<dbReference type="KEGG" id="lak:106165967"/>
<keyword evidence="5" id="KW-1185">Reference proteome</keyword>
<dbReference type="InterPro" id="IPR020556">
    <property type="entry name" value="Amidase_CS"/>
</dbReference>
<dbReference type="PANTHER" id="PTHR43372">
    <property type="entry name" value="FATTY-ACID AMIDE HYDROLASE"/>
    <property type="match status" value="1"/>
</dbReference>
<dbReference type="FunCoup" id="A0A1S3INN3">
    <property type="interactions" value="990"/>
</dbReference>
<feature type="active site" description="Acyl-ester intermediate" evidence="2">
    <location>
        <position position="227"/>
    </location>
</feature>
<evidence type="ECO:0000256" key="2">
    <source>
        <dbReference type="PIRSR" id="PIRSR001221-1"/>
    </source>
</evidence>
<feature type="active site" description="Charge relay system" evidence="2">
    <location>
        <position position="203"/>
    </location>
</feature>
<comment type="similarity">
    <text evidence="1">Belongs to the amidase family.</text>
</comment>
<organism evidence="5 6">
    <name type="scientific">Lingula anatina</name>
    <name type="common">Brachiopod</name>
    <name type="synonym">Lingula unguis</name>
    <dbReference type="NCBI Taxonomy" id="7574"/>
    <lineage>
        <taxon>Eukaryota</taxon>
        <taxon>Metazoa</taxon>
        <taxon>Spiralia</taxon>
        <taxon>Lophotrochozoa</taxon>
        <taxon>Brachiopoda</taxon>
        <taxon>Linguliformea</taxon>
        <taxon>Lingulata</taxon>
        <taxon>Lingulida</taxon>
        <taxon>Linguloidea</taxon>
        <taxon>Lingulidae</taxon>
        <taxon>Lingula</taxon>
    </lineage>
</organism>
<dbReference type="PANTHER" id="PTHR43372:SF4">
    <property type="entry name" value="FATTY-ACID AMIDE HYDROLASE 2"/>
    <property type="match status" value="1"/>
</dbReference>
<accession>A0A1S3INN3</accession>
<dbReference type="PROSITE" id="PS00571">
    <property type="entry name" value="AMIDASES"/>
    <property type="match status" value="1"/>
</dbReference>
<dbReference type="Gene3D" id="3.90.1300.10">
    <property type="entry name" value="Amidase signature (AS) domain"/>
    <property type="match status" value="1"/>
</dbReference>
<evidence type="ECO:0000256" key="3">
    <source>
        <dbReference type="SAM" id="Phobius"/>
    </source>
</evidence>
<dbReference type="STRING" id="7574.A0A1S3INN3"/>
<evidence type="ECO:0000256" key="1">
    <source>
        <dbReference type="ARBA" id="ARBA00009199"/>
    </source>
</evidence>
<dbReference type="InterPro" id="IPR052739">
    <property type="entry name" value="FAAH2"/>
</dbReference>
<protein>
    <submittedName>
        <fullName evidence="6">Fatty-acid amide hydrolase 2</fullName>
    </submittedName>
</protein>
<keyword evidence="3" id="KW-0812">Transmembrane</keyword>
<dbReference type="InterPro" id="IPR023631">
    <property type="entry name" value="Amidase_dom"/>
</dbReference>
<dbReference type="GO" id="GO:0012505">
    <property type="term" value="C:endomembrane system"/>
    <property type="evidence" value="ECO:0007669"/>
    <property type="project" value="TreeGrafter"/>
</dbReference>
<feature type="transmembrane region" description="Helical" evidence="3">
    <location>
        <begin position="7"/>
        <end position="31"/>
    </location>
</feature>
<name>A0A1S3INN3_LINAN</name>
<keyword evidence="3" id="KW-0472">Membrane</keyword>